<proteinExistence type="predicted"/>
<protein>
    <submittedName>
        <fullName evidence="2">Uncharacterized protein</fullName>
    </submittedName>
</protein>
<evidence type="ECO:0000313" key="2">
    <source>
        <dbReference type="EMBL" id="CAH3021609.1"/>
    </source>
</evidence>
<gene>
    <name evidence="2" type="ORF">PEVE_00012036</name>
</gene>
<dbReference type="EMBL" id="CALNXI010000188">
    <property type="protein sequence ID" value="CAH3021609.1"/>
    <property type="molecule type" value="Genomic_DNA"/>
</dbReference>
<feature type="transmembrane region" description="Helical" evidence="1">
    <location>
        <begin position="6"/>
        <end position="27"/>
    </location>
</feature>
<dbReference type="Proteomes" id="UP001159427">
    <property type="component" value="Unassembled WGS sequence"/>
</dbReference>
<sequence>MNFVKIFWIGISYLVAIWTICVAVPLLSYEDDDFGAIPLIRPQGVLNPKLKTEVRRLMCYNGNLTSSQSGYTIP</sequence>
<comment type="caution">
    <text evidence="2">The sequence shown here is derived from an EMBL/GenBank/DDBJ whole genome shotgun (WGS) entry which is preliminary data.</text>
</comment>
<reference evidence="2 3" key="1">
    <citation type="submission" date="2022-05" db="EMBL/GenBank/DDBJ databases">
        <authorList>
            <consortium name="Genoscope - CEA"/>
            <person name="William W."/>
        </authorList>
    </citation>
    <scope>NUCLEOTIDE SEQUENCE [LARGE SCALE GENOMIC DNA]</scope>
</reference>
<keyword evidence="1" id="KW-0472">Membrane</keyword>
<evidence type="ECO:0000256" key="1">
    <source>
        <dbReference type="SAM" id="Phobius"/>
    </source>
</evidence>
<organism evidence="2 3">
    <name type="scientific">Porites evermanni</name>
    <dbReference type="NCBI Taxonomy" id="104178"/>
    <lineage>
        <taxon>Eukaryota</taxon>
        <taxon>Metazoa</taxon>
        <taxon>Cnidaria</taxon>
        <taxon>Anthozoa</taxon>
        <taxon>Hexacorallia</taxon>
        <taxon>Scleractinia</taxon>
        <taxon>Fungiina</taxon>
        <taxon>Poritidae</taxon>
        <taxon>Porites</taxon>
    </lineage>
</organism>
<keyword evidence="1" id="KW-1133">Transmembrane helix</keyword>
<keyword evidence="1" id="KW-0812">Transmembrane</keyword>
<keyword evidence="3" id="KW-1185">Reference proteome</keyword>
<accession>A0ABN8LZV9</accession>
<evidence type="ECO:0000313" key="3">
    <source>
        <dbReference type="Proteomes" id="UP001159427"/>
    </source>
</evidence>
<name>A0ABN8LZV9_9CNID</name>